<dbReference type="RefSeq" id="XP_004497907.1">
    <property type="nucleotide sequence ID" value="XM_004497850.3"/>
</dbReference>
<feature type="region of interest" description="Disordered" evidence="1">
    <location>
        <begin position="1"/>
        <end position="52"/>
    </location>
</feature>
<gene>
    <name evidence="3" type="primary">LOC101492980</name>
</gene>
<dbReference type="PaxDb" id="3827-XP_004497907.1"/>
<feature type="compositionally biased region" description="Basic and acidic residues" evidence="1">
    <location>
        <begin position="94"/>
        <end position="103"/>
    </location>
</feature>
<feature type="compositionally biased region" description="Polar residues" evidence="1">
    <location>
        <begin position="1"/>
        <end position="10"/>
    </location>
</feature>
<reference evidence="3" key="2">
    <citation type="submission" date="2025-08" db="UniProtKB">
        <authorList>
            <consortium name="RefSeq"/>
        </authorList>
    </citation>
    <scope>IDENTIFICATION</scope>
    <source>
        <tissue evidence="3">Etiolated seedlings</tissue>
    </source>
</reference>
<feature type="compositionally biased region" description="Basic residues" evidence="1">
    <location>
        <begin position="68"/>
        <end position="78"/>
    </location>
</feature>
<reference evidence="2" key="1">
    <citation type="journal article" date="2013" name="Nat. Biotechnol.">
        <title>Draft genome sequence of chickpea (Cicer arietinum) provides a resource for trait improvement.</title>
        <authorList>
            <person name="Varshney R.K."/>
            <person name="Song C."/>
            <person name="Saxena R.K."/>
            <person name="Azam S."/>
            <person name="Yu S."/>
            <person name="Sharpe A.G."/>
            <person name="Cannon S."/>
            <person name="Baek J."/>
            <person name="Rosen B.D."/>
            <person name="Tar'an B."/>
            <person name="Millan T."/>
            <person name="Zhang X."/>
            <person name="Ramsay L.D."/>
            <person name="Iwata A."/>
            <person name="Wang Y."/>
            <person name="Nelson W."/>
            <person name="Farmer A.D."/>
            <person name="Gaur P.M."/>
            <person name="Soderlund C."/>
            <person name="Penmetsa R.V."/>
            <person name="Xu C."/>
            <person name="Bharti A.K."/>
            <person name="He W."/>
            <person name="Winter P."/>
            <person name="Zhao S."/>
            <person name="Hane J.K."/>
            <person name="Carrasquilla-Garcia N."/>
            <person name="Condie J.A."/>
            <person name="Upadhyaya H.D."/>
            <person name="Luo M.C."/>
            <person name="Thudi M."/>
            <person name="Gowda C.L."/>
            <person name="Singh N.P."/>
            <person name="Lichtenzveig J."/>
            <person name="Gali K.K."/>
            <person name="Rubio J."/>
            <person name="Nadarajan N."/>
            <person name="Dolezel J."/>
            <person name="Bansal K.C."/>
            <person name="Xu X."/>
            <person name="Edwards D."/>
            <person name="Zhang G."/>
            <person name="Kahl G."/>
            <person name="Gil J."/>
            <person name="Singh K.B."/>
            <person name="Datta S.K."/>
            <person name="Jackson S.A."/>
            <person name="Wang J."/>
            <person name="Cook D.R."/>
        </authorList>
    </citation>
    <scope>NUCLEOTIDE SEQUENCE [LARGE SCALE GENOMIC DNA]</scope>
    <source>
        <strain evidence="2">cv. CDC Frontier</strain>
    </source>
</reference>
<dbReference type="Proteomes" id="UP000087171">
    <property type="component" value="Chromosome Ca4"/>
</dbReference>
<feature type="region of interest" description="Disordered" evidence="1">
    <location>
        <begin position="68"/>
        <end position="103"/>
    </location>
</feature>
<evidence type="ECO:0000313" key="3">
    <source>
        <dbReference type="RefSeq" id="XP_004497907.1"/>
    </source>
</evidence>
<feature type="compositionally biased region" description="Basic and acidic residues" evidence="1">
    <location>
        <begin position="33"/>
        <end position="43"/>
    </location>
</feature>
<organism evidence="2 3">
    <name type="scientific">Cicer arietinum</name>
    <name type="common">Chickpea</name>
    <name type="synonym">Garbanzo</name>
    <dbReference type="NCBI Taxonomy" id="3827"/>
    <lineage>
        <taxon>Eukaryota</taxon>
        <taxon>Viridiplantae</taxon>
        <taxon>Streptophyta</taxon>
        <taxon>Embryophyta</taxon>
        <taxon>Tracheophyta</taxon>
        <taxon>Spermatophyta</taxon>
        <taxon>Magnoliopsida</taxon>
        <taxon>eudicotyledons</taxon>
        <taxon>Gunneridae</taxon>
        <taxon>Pentapetalae</taxon>
        <taxon>rosids</taxon>
        <taxon>fabids</taxon>
        <taxon>Fabales</taxon>
        <taxon>Fabaceae</taxon>
        <taxon>Papilionoideae</taxon>
        <taxon>50 kb inversion clade</taxon>
        <taxon>NPAAA clade</taxon>
        <taxon>Hologalegina</taxon>
        <taxon>IRL clade</taxon>
        <taxon>Cicereae</taxon>
        <taxon>Cicer</taxon>
    </lineage>
</organism>
<evidence type="ECO:0000313" key="2">
    <source>
        <dbReference type="Proteomes" id="UP000087171"/>
    </source>
</evidence>
<keyword evidence="2" id="KW-1185">Reference proteome</keyword>
<dbReference type="AlphaFoldDB" id="A0A1S2Y1M4"/>
<proteinExistence type="predicted"/>
<dbReference type="OrthoDB" id="1588050at2759"/>
<dbReference type="PANTHER" id="PTHR36746:SF2">
    <property type="match status" value="1"/>
</dbReference>
<protein>
    <submittedName>
        <fullName evidence="3">Uncharacterized protein LOC101492980</fullName>
    </submittedName>
</protein>
<name>A0A1S2Y1M4_CICAR</name>
<sequence>MGNHNSVLEDNSTEPRYVDYAPTQRRRSTKAMKMSDTDYEQHGNNKPQVNDEAFSKFIHNAKKKIRSMSNIGHHKNQKRNTAADVANNNVDTKTTNENDADRFSHFIQKTRKKLMSVTTIKKNQTFKKGKDGGY</sequence>
<evidence type="ECO:0000256" key="1">
    <source>
        <dbReference type="SAM" id="MobiDB-lite"/>
    </source>
</evidence>
<dbReference type="PANTHER" id="PTHR36746">
    <property type="entry name" value="BNAC04G51760D PROTEIN"/>
    <property type="match status" value="1"/>
</dbReference>
<accession>A0A1S2Y1M4</accession>
<feature type="compositionally biased region" description="Low complexity" evidence="1">
    <location>
        <begin position="80"/>
        <end position="92"/>
    </location>
</feature>